<evidence type="ECO:0000256" key="4">
    <source>
        <dbReference type="ARBA" id="ARBA00022827"/>
    </source>
</evidence>
<evidence type="ECO:0000259" key="7">
    <source>
        <dbReference type="Pfam" id="PF02770"/>
    </source>
</evidence>
<dbReference type="InterPro" id="IPR009100">
    <property type="entry name" value="AcylCoA_DH/oxidase_NM_dom_sf"/>
</dbReference>
<evidence type="ECO:0000256" key="1">
    <source>
        <dbReference type="ARBA" id="ARBA00001974"/>
    </source>
</evidence>
<evidence type="ECO:0000256" key="5">
    <source>
        <dbReference type="RuleBase" id="RU362125"/>
    </source>
</evidence>
<dbReference type="InterPro" id="IPR013786">
    <property type="entry name" value="AcylCoA_DH/ox_N"/>
</dbReference>
<dbReference type="Pfam" id="PF02770">
    <property type="entry name" value="Acyl-CoA_dh_M"/>
    <property type="match status" value="1"/>
</dbReference>
<dbReference type="InterPro" id="IPR037069">
    <property type="entry name" value="AcylCoA_DH/ox_N_sf"/>
</dbReference>
<evidence type="ECO:0000313" key="10">
    <source>
        <dbReference type="Proteomes" id="UP001500507"/>
    </source>
</evidence>
<evidence type="ECO:0000313" key="9">
    <source>
        <dbReference type="EMBL" id="GAA0873355.1"/>
    </source>
</evidence>
<organism evidence="9 10">
    <name type="scientific">Gangjinia marincola</name>
    <dbReference type="NCBI Taxonomy" id="578463"/>
    <lineage>
        <taxon>Bacteria</taxon>
        <taxon>Pseudomonadati</taxon>
        <taxon>Bacteroidota</taxon>
        <taxon>Flavobacteriia</taxon>
        <taxon>Flavobacteriales</taxon>
        <taxon>Flavobacteriaceae</taxon>
        <taxon>Gangjinia</taxon>
    </lineage>
</organism>
<dbReference type="InterPro" id="IPR006091">
    <property type="entry name" value="Acyl-CoA_Oxase/DH_mid-dom"/>
</dbReference>
<name>A0ABP3XVP2_9FLAO</name>
<dbReference type="InterPro" id="IPR046373">
    <property type="entry name" value="Acyl-CoA_Oxase/DH_mid-dom_sf"/>
</dbReference>
<dbReference type="PANTHER" id="PTHR43188">
    <property type="entry name" value="ACYL-COENZYME A OXIDASE"/>
    <property type="match status" value="1"/>
</dbReference>
<keyword evidence="5" id="KW-0560">Oxidoreductase</keyword>
<dbReference type="InterPro" id="IPR009075">
    <property type="entry name" value="AcylCo_DH/oxidase_C"/>
</dbReference>
<reference evidence="10" key="1">
    <citation type="journal article" date="2019" name="Int. J. Syst. Evol. Microbiol.">
        <title>The Global Catalogue of Microorganisms (GCM) 10K type strain sequencing project: providing services to taxonomists for standard genome sequencing and annotation.</title>
        <authorList>
            <consortium name="The Broad Institute Genomics Platform"/>
            <consortium name="The Broad Institute Genome Sequencing Center for Infectious Disease"/>
            <person name="Wu L."/>
            <person name="Ma J."/>
        </authorList>
    </citation>
    <scope>NUCLEOTIDE SEQUENCE [LARGE SCALE GENOMIC DNA]</scope>
    <source>
        <strain evidence="10">JCM 16082</strain>
    </source>
</reference>
<dbReference type="Proteomes" id="UP001500507">
    <property type="component" value="Unassembled WGS sequence"/>
</dbReference>
<comment type="cofactor">
    <cofactor evidence="1 5">
        <name>FAD</name>
        <dbReference type="ChEBI" id="CHEBI:57692"/>
    </cofactor>
</comment>
<dbReference type="Gene3D" id="2.40.110.10">
    <property type="entry name" value="Butyryl-CoA Dehydrogenase, subunit A, domain 2"/>
    <property type="match status" value="1"/>
</dbReference>
<dbReference type="SUPFAM" id="SSF56645">
    <property type="entry name" value="Acyl-CoA dehydrogenase NM domain-like"/>
    <property type="match status" value="1"/>
</dbReference>
<dbReference type="InterPro" id="IPR036250">
    <property type="entry name" value="AcylCo_DH-like_C"/>
</dbReference>
<dbReference type="Pfam" id="PF02771">
    <property type="entry name" value="Acyl-CoA_dh_N"/>
    <property type="match status" value="1"/>
</dbReference>
<dbReference type="PROSITE" id="PS00073">
    <property type="entry name" value="ACYL_COA_DH_2"/>
    <property type="match status" value="1"/>
</dbReference>
<evidence type="ECO:0000256" key="2">
    <source>
        <dbReference type="ARBA" id="ARBA00009347"/>
    </source>
</evidence>
<keyword evidence="4 5" id="KW-0274">FAD</keyword>
<protein>
    <submittedName>
        <fullName evidence="9">Acyl-CoA dehydrogenase family protein</fullName>
    </submittedName>
</protein>
<comment type="similarity">
    <text evidence="2 5">Belongs to the acyl-CoA dehydrogenase family.</text>
</comment>
<accession>A0ABP3XVP2</accession>
<feature type="domain" description="Acyl-CoA dehydrogenase/oxidase N-terminal" evidence="8">
    <location>
        <begin position="66"/>
        <end position="175"/>
    </location>
</feature>
<dbReference type="InterPro" id="IPR006089">
    <property type="entry name" value="Acyl-CoA_DH_CS"/>
</dbReference>
<dbReference type="InterPro" id="IPR045008">
    <property type="entry name" value="ACX4-like"/>
</dbReference>
<proteinExistence type="inferred from homology"/>
<keyword evidence="3 5" id="KW-0285">Flavoprotein</keyword>
<feature type="domain" description="Acyl-CoA dehydrogenase/oxidase C-terminal" evidence="6">
    <location>
        <begin position="291"/>
        <end position="433"/>
    </location>
</feature>
<evidence type="ECO:0000259" key="8">
    <source>
        <dbReference type="Pfam" id="PF02771"/>
    </source>
</evidence>
<dbReference type="SUPFAM" id="SSF47203">
    <property type="entry name" value="Acyl-CoA dehydrogenase C-terminal domain-like"/>
    <property type="match status" value="1"/>
</dbReference>
<dbReference type="Gene3D" id="1.10.540.10">
    <property type="entry name" value="Acyl-CoA dehydrogenase/oxidase, N-terminal domain"/>
    <property type="match status" value="1"/>
</dbReference>
<evidence type="ECO:0000256" key="3">
    <source>
        <dbReference type="ARBA" id="ARBA00022630"/>
    </source>
</evidence>
<gene>
    <name evidence="9" type="ORF">GCM10009117_25020</name>
</gene>
<feature type="domain" description="Acyl-CoA oxidase/dehydrogenase middle" evidence="7">
    <location>
        <begin position="181"/>
        <end position="274"/>
    </location>
</feature>
<dbReference type="Gene3D" id="1.20.140.10">
    <property type="entry name" value="Butyryl-CoA Dehydrogenase, subunit A, domain 3"/>
    <property type="match status" value="1"/>
</dbReference>
<comment type="caution">
    <text evidence="9">The sequence shown here is derived from an EMBL/GenBank/DDBJ whole genome shotgun (WGS) entry which is preliminary data.</text>
</comment>
<sequence length="440" mass="49319">MKEVDFKQLVEISEKIDLAKIMKSVGELNDAQLNGLTKMLTEKAKKGQHKLPPIDGDFYDYDLKLTQEQRNIQLKVRNFMETEVEPIANTYWNRAEFPMEIIPKLAKLNICGVAYEGYDCPNLPFVMEGIIAEEIARVDVSISTFFGVHSGLAMGSIYLCGSEEQKQEWLPKMQRLEAIGAFGLTEPNVGSGAAGGLETTCRKEGDHWIINGQKKWIGNATFSDVTIIWAREIKTDQVKGFLVRKGNPGFKAEKIENKMALRTVQNALITLTDCRVPEQDRLQKANSFRDTAKVLRMTRAGVAWQAMGCARGAYESALKYTKKREQFGKPIAKFQLIQDHLVEMLANLTAMKAMVYRLSELQDQGLLTDEHASLAKVFCSMRTRDVVSRAREVLGGNGILLEYDVARFVADAEAIYSYEGTKEINSLIVGRAITGYSAFV</sequence>
<keyword evidence="10" id="KW-1185">Reference proteome</keyword>
<dbReference type="PANTHER" id="PTHR43188:SF1">
    <property type="entry name" value="ACYL-COA DEHYDROGENASE"/>
    <property type="match status" value="1"/>
</dbReference>
<evidence type="ECO:0000259" key="6">
    <source>
        <dbReference type="Pfam" id="PF00441"/>
    </source>
</evidence>
<dbReference type="Pfam" id="PF00441">
    <property type="entry name" value="Acyl-CoA_dh_1"/>
    <property type="match status" value="1"/>
</dbReference>
<dbReference type="EMBL" id="BAAAFG010000016">
    <property type="protein sequence ID" value="GAA0873355.1"/>
    <property type="molecule type" value="Genomic_DNA"/>
</dbReference>